<gene>
    <name evidence="1" type="ORF">M406DRAFT_324606</name>
</gene>
<keyword evidence="2" id="KW-1185">Reference proteome</keyword>
<name>A0A9P4XUG9_CRYP1</name>
<sequence>MDRRIRFIRALHPTTTAQHSLVLHRPTSITDLRALLILNTIRHRAHNHRQTATRLPPLRRDHSIPARKYRHTTQHMPTGHNRHHMSQIIALLALDQTPHPGRLWPGRDKGPHSDLNKALQPLLLCTRHRMRPGLHPLPIKYCTLRKTARLQRPWAL</sequence>
<proteinExistence type="predicted"/>
<comment type="caution">
    <text evidence="1">The sequence shown here is derived from an EMBL/GenBank/DDBJ whole genome shotgun (WGS) entry which is preliminary data.</text>
</comment>
<dbReference type="RefSeq" id="XP_040772001.1">
    <property type="nucleotide sequence ID" value="XM_040919890.1"/>
</dbReference>
<dbReference type="AlphaFoldDB" id="A0A9P4XUG9"/>
<dbReference type="EMBL" id="MU032352">
    <property type="protein sequence ID" value="KAF3761022.1"/>
    <property type="molecule type" value="Genomic_DNA"/>
</dbReference>
<evidence type="ECO:0000313" key="2">
    <source>
        <dbReference type="Proteomes" id="UP000803844"/>
    </source>
</evidence>
<organism evidence="1 2">
    <name type="scientific">Cryphonectria parasitica (strain ATCC 38755 / EP155)</name>
    <dbReference type="NCBI Taxonomy" id="660469"/>
    <lineage>
        <taxon>Eukaryota</taxon>
        <taxon>Fungi</taxon>
        <taxon>Dikarya</taxon>
        <taxon>Ascomycota</taxon>
        <taxon>Pezizomycotina</taxon>
        <taxon>Sordariomycetes</taxon>
        <taxon>Sordariomycetidae</taxon>
        <taxon>Diaporthales</taxon>
        <taxon>Cryphonectriaceae</taxon>
        <taxon>Cryphonectria-Endothia species complex</taxon>
        <taxon>Cryphonectria</taxon>
    </lineage>
</organism>
<reference evidence="1" key="1">
    <citation type="journal article" date="2020" name="Phytopathology">
        <title>Genome sequence of the chestnut blight fungus Cryphonectria parasitica EP155: A fundamental resource for an archetypical invasive plant pathogen.</title>
        <authorList>
            <person name="Crouch J.A."/>
            <person name="Dawe A."/>
            <person name="Aerts A."/>
            <person name="Barry K."/>
            <person name="Churchill A.C.L."/>
            <person name="Grimwood J."/>
            <person name="Hillman B."/>
            <person name="Milgroom M.G."/>
            <person name="Pangilinan J."/>
            <person name="Smith M."/>
            <person name="Salamov A."/>
            <person name="Schmutz J."/>
            <person name="Yadav J."/>
            <person name="Grigoriev I.V."/>
            <person name="Nuss D."/>
        </authorList>
    </citation>
    <scope>NUCLEOTIDE SEQUENCE</scope>
    <source>
        <strain evidence="1">EP155</strain>
    </source>
</reference>
<dbReference type="GeneID" id="63837019"/>
<evidence type="ECO:0000313" key="1">
    <source>
        <dbReference type="EMBL" id="KAF3761022.1"/>
    </source>
</evidence>
<dbReference type="Proteomes" id="UP000803844">
    <property type="component" value="Unassembled WGS sequence"/>
</dbReference>
<protein>
    <submittedName>
        <fullName evidence="1">Uncharacterized protein</fullName>
    </submittedName>
</protein>
<accession>A0A9P4XUG9</accession>